<sequence>MKKIAIDTNFNFLGPYYPALSFDEVRKLNLIEGEKIIAFQDNDEWEGIIHFDKTLPQMYQWYIKLLFQK</sequence>
<gene>
    <name evidence="1" type="ORF">ACFOY0_21165</name>
</gene>
<proteinExistence type="predicted"/>
<keyword evidence="2" id="KW-1185">Reference proteome</keyword>
<protein>
    <submittedName>
        <fullName evidence="1">Uncharacterized protein</fullName>
    </submittedName>
</protein>
<name>A0ABV8WA10_9FLAO</name>
<organism evidence="1 2">
    <name type="scientific">Flavobacterium quisquiliarum</name>
    <dbReference type="NCBI Taxonomy" id="1834436"/>
    <lineage>
        <taxon>Bacteria</taxon>
        <taxon>Pseudomonadati</taxon>
        <taxon>Bacteroidota</taxon>
        <taxon>Flavobacteriia</taxon>
        <taxon>Flavobacteriales</taxon>
        <taxon>Flavobacteriaceae</taxon>
        <taxon>Flavobacterium</taxon>
    </lineage>
</organism>
<comment type="caution">
    <text evidence="1">The sequence shown here is derived from an EMBL/GenBank/DDBJ whole genome shotgun (WGS) entry which is preliminary data.</text>
</comment>
<evidence type="ECO:0000313" key="1">
    <source>
        <dbReference type="EMBL" id="MFC4393516.1"/>
    </source>
</evidence>
<accession>A0ABV8WA10</accession>
<dbReference type="Proteomes" id="UP001595719">
    <property type="component" value="Unassembled WGS sequence"/>
</dbReference>
<reference evidence="2" key="1">
    <citation type="journal article" date="2019" name="Int. J. Syst. Evol. Microbiol.">
        <title>The Global Catalogue of Microorganisms (GCM) 10K type strain sequencing project: providing services to taxonomists for standard genome sequencing and annotation.</title>
        <authorList>
            <consortium name="The Broad Institute Genomics Platform"/>
            <consortium name="The Broad Institute Genome Sequencing Center for Infectious Disease"/>
            <person name="Wu L."/>
            <person name="Ma J."/>
        </authorList>
    </citation>
    <scope>NUCLEOTIDE SEQUENCE [LARGE SCALE GENOMIC DNA]</scope>
    <source>
        <strain evidence="2">CGMCC 1.15345</strain>
    </source>
</reference>
<dbReference type="RefSeq" id="WP_179003040.1">
    <property type="nucleotide sequence ID" value="NZ_JBHSCO010000006.1"/>
</dbReference>
<dbReference type="EMBL" id="JBHSCO010000006">
    <property type="protein sequence ID" value="MFC4393516.1"/>
    <property type="molecule type" value="Genomic_DNA"/>
</dbReference>
<evidence type="ECO:0000313" key="2">
    <source>
        <dbReference type="Proteomes" id="UP001595719"/>
    </source>
</evidence>